<proteinExistence type="predicted"/>
<evidence type="ECO:0000256" key="1">
    <source>
        <dbReference type="SAM" id="MobiDB-lite"/>
    </source>
</evidence>
<name>A0A0G4HVV9_9ALVE</name>
<evidence type="ECO:0000256" key="2">
    <source>
        <dbReference type="SAM" id="Phobius"/>
    </source>
</evidence>
<feature type="compositionally biased region" description="Gly residues" evidence="1">
    <location>
        <begin position="298"/>
        <end position="314"/>
    </location>
</feature>
<organism evidence="3">
    <name type="scientific">Chromera velia CCMP2878</name>
    <dbReference type="NCBI Taxonomy" id="1169474"/>
    <lineage>
        <taxon>Eukaryota</taxon>
        <taxon>Sar</taxon>
        <taxon>Alveolata</taxon>
        <taxon>Colpodellida</taxon>
        <taxon>Chromeraceae</taxon>
        <taxon>Chromera</taxon>
    </lineage>
</organism>
<keyword evidence="2" id="KW-0812">Transmembrane</keyword>
<accession>A0A0G4HVV9</accession>
<feature type="transmembrane region" description="Helical" evidence="2">
    <location>
        <begin position="84"/>
        <end position="103"/>
    </location>
</feature>
<dbReference type="VEuPathDB" id="CryptoDB:Cvel_8932"/>
<evidence type="ECO:0000313" key="3">
    <source>
        <dbReference type="EMBL" id="CEM48607.1"/>
    </source>
</evidence>
<feature type="transmembrane region" description="Helical" evidence="2">
    <location>
        <begin position="139"/>
        <end position="163"/>
    </location>
</feature>
<feature type="transmembrane region" description="Helical" evidence="2">
    <location>
        <begin position="53"/>
        <end position="72"/>
    </location>
</feature>
<dbReference type="AlphaFoldDB" id="A0A0G4HVV9"/>
<keyword evidence="2" id="KW-0472">Membrane</keyword>
<reference evidence="3" key="1">
    <citation type="submission" date="2014-11" db="EMBL/GenBank/DDBJ databases">
        <authorList>
            <person name="Otto D Thomas"/>
            <person name="Naeem Raeece"/>
        </authorList>
    </citation>
    <scope>NUCLEOTIDE SEQUENCE</scope>
</reference>
<feature type="region of interest" description="Disordered" evidence="1">
    <location>
        <begin position="196"/>
        <end position="324"/>
    </location>
</feature>
<dbReference type="EMBL" id="CDMZ01004089">
    <property type="protein sequence ID" value="CEM48607.1"/>
    <property type="molecule type" value="Genomic_DNA"/>
</dbReference>
<keyword evidence="2" id="KW-1133">Transmembrane helix</keyword>
<protein>
    <submittedName>
        <fullName evidence="3">Uncharacterized protein</fullName>
    </submittedName>
</protein>
<gene>
    <name evidence="3" type="ORF">Cvel_8932</name>
</gene>
<sequence length="324" mass="35288">MNATAMNATERETTEQLLRGGGTAFFKDYEEERKRKQENTFGNRLVHFGNGGLIFADYALCVLVLILVGLSYSRHPAVKESRRLDMWLFAAFLVGFCMAMIAAKSCEGLTFLWVGMTGFDVGALFNLNTPHHWSSQTWTIVMGLRGAVWVWAFVLSMVNLATANASQNAISFFVGLLSIMAGFMWSLFSRKRGTLELPGRGPTDPDRRRWNDGWGGKTKTKKNKKGREGPPGNSGGYPMQDDFPEAHYRQMAPPGAYEPEGYGRGGGGPAASGWGFNEPKPAPRYSQYYPAAAHPGAESGGGWGGWGGGDGPGPAKGKKKKGRN</sequence>
<feature type="transmembrane region" description="Helical" evidence="2">
    <location>
        <begin position="169"/>
        <end position="188"/>
    </location>
</feature>